<dbReference type="KEGG" id="byl:A4V09_11355"/>
<dbReference type="Proteomes" id="UP000092574">
    <property type="component" value="Chromosome"/>
</dbReference>
<gene>
    <name evidence="1" type="ORF">A4V09_11355</name>
</gene>
<organism evidence="1 2">
    <name type="scientific">Blautia pseudococcoides</name>
    <dbReference type="NCBI Taxonomy" id="1796616"/>
    <lineage>
        <taxon>Bacteria</taxon>
        <taxon>Bacillati</taxon>
        <taxon>Bacillota</taxon>
        <taxon>Clostridia</taxon>
        <taxon>Lachnospirales</taxon>
        <taxon>Lachnospiraceae</taxon>
        <taxon>Blautia</taxon>
    </lineage>
</organism>
<protein>
    <submittedName>
        <fullName evidence="1">Uncharacterized protein</fullName>
    </submittedName>
</protein>
<dbReference type="STRING" id="1796616.A4V09_11355"/>
<name>A0A1C7IDP2_9FIRM</name>
<evidence type="ECO:0000313" key="2">
    <source>
        <dbReference type="Proteomes" id="UP000092574"/>
    </source>
</evidence>
<evidence type="ECO:0000313" key="1">
    <source>
        <dbReference type="EMBL" id="ANU76312.1"/>
    </source>
</evidence>
<keyword evidence="2" id="KW-1185">Reference proteome</keyword>
<proteinExistence type="predicted"/>
<dbReference type="AlphaFoldDB" id="A0A1C7IDP2"/>
<reference evidence="1" key="1">
    <citation type="submission" date="2017-04" db="EMBL/GenBank/DDBJ databases">
        <title>Complete Genome Sequences of Twelve Strains of a Stable Defined Moderately Diverse Mouse Microbiota 2 (sDMDMm2).</title>
        <authorList>
            <person name="Uchimura Y."/>
            <person name="Wyss M."/>
            <person name="Brugiroux S."/>
            <person name="Limenitakis J.P."/>
            <person name="Stecher B."/>
            <person name="McCoy K.D."/>
            <person name="Macpherson A.J."/>
        </authorList>
    </citation>
    <scope>NUCLEOTIDE SEQUENCE</scope>
    <source>
        <strain evidence="1">YL58</strain>
    </source>
</reference>
<sequence length="123" mass="14288">MTSVPMEKDKKESVLSKIYGFKPEEILAANNGYWDIEQYMDDEMVYQARILPNQDTYISVFTRDRFPKTIAEYKFEPEDGIKAEQKQEEHRETVKKRRGIPSVETGNIPRLWNSAGIGISIGR</sequence>
<dbReference type="EMBL" id="CP015405">
    <property type="protein sequence ID" value="ANU76312.1"/>
    <property type="molecule type" value="Genomic_DNA"/>
</dbReference>
<accession>A0A1C7IDP2</accession>